<feature type="compositionally biased region" description="Low complexity" evidence="1">
    <location>
        <begin position="324"/>
        <end position="339"/>
    </location>
</feature>
<accession>Q69P87</accession>
<reference evidence="3" key="1">
    <citation type="journal article" date="2005" name="Nature">
        <title>The map-based sequence of the rice genome.</title>
        <authorList>
            <consortium name="International rice genome sequencing project (IRGSP)"/>
            <person name="Matsumoto T."/>
            <person name="Wu J."/>
            <person name="Kanamori H."/>
            <person name="Katayose Y."/>
            <person name="Fujisawa M."/>
            <person name="Namiki N."/>
            <person name="Mizuno H."/>
            <person name="Yamamoto K."/>
            <person name="Antonio B.A."/>
            <person name="Baba T."/>
            <person name="Sakata K."/>
            <person name="Nagamura Y."/>
            <person name="Aoki H."/>
            <person name="Arikawa K."/>
            <person name="Arita K."/>
            <person name="Bito T."/>
            <person name="Chiden Y."/>
            <person name="Fujitsuka N."/>
            <person name="Fukunaka R."/>
            <person name="Hamada M."/>
            <person name="Harada C."/>
            <person name="Hayashi A."/>
            <person name="Hijishita S."/>
            <person name="Honda M."/>
            <person name="Hosokawa S."/>
            <person name="Ichikawa Y."/>
            <person name="Idonuma A."/>
            <person name="Iijima M."/>
            <person name="Ikeda M."/>
            <person name="Ikeno M."/>
            <person name="Ito K."/>
            <person name="Ito S."/>
            <person name="Ito T."/>
            <person name="Ito Y."/>
            <person name="Ito Y."/>
            <person name="Iwabuchi A."/>
            <person name="Kamiya K."/>
            <person name="Karasawa W."/>
            <person name="Kurita K."/>
            <person name="Katagiri S."/>
            <person name="Kikuta A."/>
            <person name="Kobayashi H."/>
            <person name="Kobayashi N."/>
            <person name="Machita K."/>
            <person name="Maehara T."/>
            <person name="Masukawa M."/>
            <person name="Mizubayashi T."/>
            <person name="Mukai Y."/>
            <person name="Nagasaki H."/>
            <person name="Nagata Y."/>
            <person name="Naito S."/>
            <person name="Nakashima M."/>
            <person name="Nakama Y."/>
            <person name="Nakamichi Y."/>
            <person name="Nakamura M."/>
            <person name="Meguro A."/>
            <person name="Negishi M."/>
            <person name="Ohta I."/>
            <person name="Ohta T."/>
            <person name="Okamoto M."/>
            <person name="Ono N."/>
            <person name="Saji S."/>
            <person name="Sakaguchi M."/>
            <person name="Sakai K."/>
            <person name="Shibata M."/>
            <person name="Shimokawa T."/>
            <person name="Song J."/>
            <person name="Takazaki Y."/>
            <person name="Terasawa K."/>
            <person name="Tsugane M."/>
            <person name="Tsuji K."/>
            <person name="Ueda S."/>
            <person name="Waki K."/>
            <person name="Yamagata H."/>
            <person name="Yamamoto M."/>
            <person name="Yamamoto S."/>
            <person name="Yamane H."/>
            <person name="Yoshiki S."/>
            <person name="Yoshihara R."/>
            <person name="Yukawa K."/>
            <person name="Zhong H."/>
            <person name="Yano M."/>
            <person name="Yuan Q."/>
            <person name="Ouyang S."/>
            <person name="Liu J."/>
            <person name="Jones K.M."/>
            <person name="Gansberger K."/>
            <person name="Moffat K."/>
            <person name="Hill J."/>
            <person name="Bera J."/>
            <person name="Fadrosh D."/>
            <person name="Jin S."/>
            <person name="Johri S."/>
            <person name="Kim M."/>
            <person name="Overton L."/>
            <person name="Reardon M."/>
            <person name="Tsitrin T."/>
            <person name="Vuong H."/>
            <person name="Weaver B."/>
            <person name="Ciecko A."/>
            <person name="Tallon L."/>
            <person name="Jackson J."/>
            <person name="Pai G."/>
            <person name="Aken S.V."/>
            <person name="Utterback T."/>
            <person name="Reidmuller S."/>
            <person name="Feldblyum T."/>
            <person name="Hsiao J."/>
            <person name="Zismann V."/>
            <person name="Iobst S."/>
            <person name="de Vazeille A.R."/>
            <person name="Buell C.R."/>
            <person name="Ying K."/>
            <person name="Li Y."/>
            <person name="Lu T."/>
            <person name="Huang Y."/>
            <person name="Zhao Q."/>
            <person name="Feng Q."/>
            <person name="Zhang L."/>
            <person name="Zhu J."/>
            <person name="Weng Q."/>
            <person name="Mu J."/>
            <person name="Lu Y."/>
            <person name="Fan D."/>
            <person name="Liu Y."/>
            <person name="Guan J."/>
            <person name="Zhang Y."/>
            <person name="Yu S."/>
            <person name="Liu X."/>
            <person name="Zhang Y."/>
            <person name="Hong G."/>
            <person name="Han B."/>
            <person name="Choisne N."/>
            <person name="Demange N."/>
            <person name="Orjeda G."/>
            <person name="Samain S."/>
            <person name="Cattolico L."/>
            <person name="Pelletier E."/>
            <person name="Couloux A."/>
            <person name="Segurens B."/>
            <person name="Wincker P."/>
            <person name="D'Hont A."/>
            <person name="Scarpelli C."/>
            <person name="Weissenbach J."/>
            <person name="Salanoubat M."/>
            <person name="Quetier F."/>
            <person name="Yu Y."/>
            <person name="Kim H.R."/>
            <person name="Rambo T."/>
            <person name="Currie J."/>
            <person name="Collura K."/>
            <person name="Luo M."/>
            <person name="Yang T."/>
            <person name="Ammiraju J.S.S."/>
            <person name="Engler F."/>
            <person name="Soderlund C."/>
            <person name="Wing R.A."/>
            <person name="Palmer L.E."/>
            <person name="de la Bastide M."/>
            <person name="Spiegel L."/>
            <person name="Nascimento L."/>
            <person name="Zutavern T."/>
            <person name="O'Shaughnessy A."/>
            <person name="Dike S."/>
            <person name="Dedhia N."/>
            <person name="Preston R."/>
            <person name="Balija V."/>
            <person name="McCombie W.R."/>
            <person name="Chow T."/>
            <person name="Chen H."/>
            <person name="Chung M."/>
            <person name="Chen C."/>
            <person name="Shaw J."/>
            <person name="Wu H."/>
            <person name="Hsiao K."/>
            <person name="Chao Y."/>
            <person name="Chu M."/>
            <person name="Cheng C."/>
            <person name="Hour A."/>
            <person name="Lee P."/>
            <person name="Lin S."/>
            <person name="Lin Y."/>
            <person name="Liou J."/>
            <person name="Liu S."/>
            <person name="Hsing Y."/>
            <person name="Raghuvanshi S."/>
            <person name="Mohanty A."/>
            <person name="Bharti A.K."/>
            <person name="Gaur A."/>
            <person name="Gupta V."/>
            <person name="Kumar D."/>
            <person name="Ravi V."/>
            <person name="Vij S."/>
            <person name="Kapur A."/>
            <person name="Khurana P."/>
            <person name="Khurana P."/>
            <person name="Khurana J.P."/>
            <person name="Tyagi A.K."/>
            <person name="Gaikwad K."/>
            <person name="Singh A."/>
            <person name="Dalal V."/>
            <person name="Srivastava S."/>
            <person name="Dixit A."/>
            <person name="Pal A.K."/>
            <person name="Ghazi I.A."/>
            <person name="Yadav M."/>
            <person name="Pandit A."/>
            <person name="Bhargava A."/>
            <person name="Sureshbabu K."/>
            <person name="Batra K."/>
            <person name="Sharma T.R."/>
            <person name="Mohapatra T."/>
            <person name="Singh N.K."/>
            <person name="Messing J."/>
            <person name="Nelson A.B."/>
            <person name="Fuks G."/>
            <person name="Kavchok S."/>
            <person name="Keizer G."/>
            <person name="Linton E."/>
            <person name="Llaca V."/>
            <person name="Song R."/>
            <person name="Tanyolac B."/>
            <person name="Young S."/>
            <person name="Ho-Il K."/>
            <person name="Hahn J.H."/>
            <person name="Sangsakoo G."/>
            <person name="Vanavichit A."/>
            <person name="de Mattos Luiz.A.T."/>
            <person name="Zimmer P.D."/>
            <person name="Malone G."/>
            <person name="Dellagostin O."/>
            <person name="de Oliveira A.C."/>
            <person name="Bevan M."/>
            <person name="Bancroft I."/>
            <person name="Minx P."/>
            <person name="Cordum H."/>
            <person name="Wilson R."/>
            <person name="Cheng Z."/>
            <person name="Jin W."/>
            <person name="Jiang J."/>
            <person name="Leong S.A."/>
            <person name="Iwama H."/>
            <person name="Gojobori T."/>
            <person name="Itoh T."/>
            <person name="Niimura Y."/>
            <person name="Fujii Y."/>
            <person name="Habara T."/>
            <person name="Sakai H."/>
            <person name="Sato Y."/>
            <person name="Wilson G."/>
            <person name="Kumar K."/>
            <person name="McCouch S."/>
            <person name="Juretic N."/>
            <person name="Hoen D."/>
            <person name="Wright S."/>
            <person name="Bruskiewich R."/>
            <person name="Bureau T."/>
            <person name="Miyao A."/>
            <person name="Hirochika H."/>
            <person name="Nishikawa T."/>
            <person name="Kadowaki K."/>
            <person name="Sugiura M."/>
            <person name="Burr B."/>
            <person name="Sasaki T."/>
        </authorList>
    </citation>
    <scope>NUCLEOTIDE SEQUENCE [LARGE SCALE GENOMIC DNA]</scope>
    <source>
        <strain evidence="3">cv. Nipponbare</strain>
    </source>
</reference>
<proteinExistence type="predicted"/>
<dbReference type="EMBL" id="AP005570">
    <property type="protein sequence ID" value="BAD36147.1"/>
    <property type="molecule type" value="Genomic_DNA"/>
</dbReference>
<evidence type="ECO:0000256" key="1">
    <source>
        <dbReference type="SAM" id="MobiDB-lite"/>
    </source>
</evidence>
<reference evidence="3" key="2">
    <citation type="journal article" date="2008" name="Nucleic Acids Res.">
        <title>The rice annotation project database (RAP-DB): 2008 update.</title>
        <authorList>
            <consortium name="The rice annotation project (RAP)"/>
        </authorList>
    </citation>
    <scope>GENOME REANNOTATION</scope>
    <source>
        <strain evidence="3">cv. Nipponbare</strain>
    </source>
</reference>
<protein>
    <submittedName>
        <fullName evidence="2">Uncharacterized protein</fullName>
    </submittedName>
</protein>
<sequence>MGKAVAVASRVLTNGTVLVVLLISRHADLTVIGIEAELRRSLKSAGGRDVDRRHRSFGSRSKVFTRRMVRKGEGYAKTTPPGRGTTPKGVAAVSQPNGSIFSPSTSRPHPVSFPASTCCRQQRRTVSPFGRDGLPTITTTGATIASRHRRHPPPPPAGQIRPGWRGSGGAVRSAGHQRHGGSVDEGGMPEVVAARSLTSPAGVATRAAARCRRRHLLRRHIRHQRRRCHNRHQHRHHHRQPPPPATPLPDLAGHGTDLVTTTAAMDSSPGLRAQRGRDEAPPPPSLRPRGFAGACSGGGEAEEAGRGRRRWARRFLSRLGEGDAGAPTRTARDGAAAAGNGDGGGGGWARRWWGGTTMAARDGRGGG</sequence>
<dbReference type="AlphaFoldDB" id="Q69P87"/>
<feature type="region of interest" description="Disordered" evidence="1">
    <location>
        <begin position="224"/>
        <end position="309"/>
    </location>
</feature>
<dbReference type="Proteomes" id="UP000000763">
    <property type="component" value="Chromosome 9"/>
</dbReference>
<evidence type="ECO:0000313" key="2">
    <source>
        <dbReference type="EMBL" id="BAD36147.1"/>
    </source>
</evidence>
<feature type="region of interest" description="Disordered" evidence="1">
    <location>
        <begin position="143"/>
        <end position="186"/>
    </location>
</feature>
<feature type="compositionally biased region" description="Basic residues" evidence="1">
    <location>
        <begin position="224"/>
        <end position="240"/>
    </location>
</feature>
<evidence type="ECO:0000313" key="3">
    <source>
        <dbReference type="Proteomes" id="UP000000763"/>
    </source>
</evidence>
<organism evidence="2 3">
    <name type="scientific">Oryza sativa subsp. japonica</name>
    <name type="common">Rice</name>
    <dbReference type="NCBI Taxonomy" id="39947"/>
    <lineage>
        <taxon>Eukaryota</taxon>
        <taxon>Viridiplantae</taxon>
        <taxon>Streptophyta</taxon>
        <taxon>Embryophyta</taxon>
        <taxon>Tracheophyta</taxon>
        <taxon>Spermatophyta</taxon>
        <taxon>Magnoliopsida</taxon>
        <taxon>Liliopsida</taxon>
        <taxon>Poales</taxon>
        <taxon>Poaceae</taxon>
        <taxon>BOP clade</taxon>
        <taxon>Oryzoideae</taxon>
        <taxon>Oryzeae</taxon>
        <taxon>Oryzinae</taxon>
        <taxon>Oryza</taxon>
        <taxon>Oryza sativa</taxon>
    </lineage>
</organism>
<feature type="region of interest" description="Disordered" evidence="1">
    <location>
        <begin position="321"/>
        <end position="367"/>
    </location>
</feature>
<name>Q69P87_ORYSJ</name>
<gene>
    <name evidence="2" type="primary">OJ1344_B01.22</name>
</gene>